<feature type="signal peptide" evidence="2">
    <location>
        <begin position="1"/>
        <end position="29"/>
    </location>
</feature>
<name>A0ABP8W334_9MICO</name>
<evidence type="ECO:0000256" key="2">
    <source>
        <dbReference type="SAM" id="SignalP"/>
    </source>
</evidence>
<keyword evidence="2" id="KW-0732">Signal</keyword>
<protein>
    <submittedName>
        <fullName evidence="3">Uncharacterized protein</fullName>
    </submittedName>
</protein>
<dbReference type="EMBL" id="BAABLM010000005">
    <property type="protein sequence ID" value="GAA4678977.1"/>
    <property type="molecule type" value="Genomic_DNA"/>
</dbReference>
<feature type="region of interest" description="Disordered" evidence="1">
    <location>
        <begin position="29"/>
        <end position="49"/>
    </location>
</feature>
<keyword evidence="4" id="KW-1185">Reference proteome</keyword>
<accession>A0ABP8W334</accession>
<sequence>MFPRKTLATVCLGTALTAAAFGTSAAATAAPAPTPARASTAPATDVTTTPTIDGTRAVITITGQKGQKIVIRDAGQRAIAGTTLTAPTTTLTFTAPTSKPAYTVDIDGTPQTSAAFTLRDDIVTPTDKPTVDDVDTTGTRAIVDVTAAPRAIVKVKNDDGDILGLRLADATGHVSIPIPVATDTDTPLKVSQTVGATESDEADAASLIEIKDASVLYAGRAAATVKVELLALGEVKIFDEDGTEVQAILLDSNGLRDLYTVPLVAGRTNVFDVVRTNSLGSSKPVRLTVPGDAAALSAPSATVANSTAPLVLRGVPGARFHVVGGGRDVHVGSLETGTAVFADTTPGATYAVTQEIGTEVSPSFSVTVPAT</sequence>
<dbReference type="Proteomes" id="UP001501295">
    <property type="component" value="Unassembled WGS sequence"/>
</dbReference>
<gene>
    <name evidence="3" type="ORF">GCM10025780_24960</name>
</gene>
<organism evidence="3 4">
    <name type="scientific">Frondihabitans cladoniiphilus</name>
    <dbReference type="NCBI Taxonomy" id="715785"/>
    <lineage>
        <taxon>Bacteria</taxon>
        <taxon>Bacillati</taxon>
        <taxon>Actinomycetota</taxon>
        <taxon>Actinomycetes</taxon>
        <taxon>Micrococcales</taxon>
        <taxon>Microbacteriaceae</taxon>
        <taxon>Frondihabitans</taxon>
    </lineage>
</organism>
<comment type="caution">
    <text evidence="3">The sequence shown here is derived from an EMBL/GenBank/DDBJ whole genome shotgun (WGS) entry which is preliminary data.</text>
</comment>
<reference evidence="4" key="1">
    <citation type="journal article" date="2019" name="Int. J. Syst. Evol. Microbiol.">
        <title>The Global Catalogue of Microorganisms (GCM) 10K type strain sequencing project: providing services to taxonomists for standard genome sequencing and annotation.</title>
        <authorList>
            <consortium name="The Broad Institute Genomics Platform"/>
            <consortium name="The Broad Institute Genome Sequencing Center for Infectious Disease"/>
            <person name="Wu L."/>
            <person name="Ma J."/>
        </authorList>
    </citation>
    <scope>NUCLEOTIDE SEQUENCE [LARGE SCALE GENOMIC DNA]</scope>
    <source>
        <strain evidence="4">JCM 18956</strain>
    </source>
</reference>
<evidence type="ECO:0000313" key="4">
    <source>
        <dbReference type="Proteomes" id="UP001501295"/>
    </source>
</evidence>
<proteinExistence type="predicted"/>
<evidence type="ECO:0000256" key="1">
    <source>
        <dbReference type="SAM" id="MobiDB-lite"/>
    </source>
</evidence>
<feature type="chain" id="PRO_5046414789" evidence="2">
    <location>
        <begin position="30"/>
        <end position="371"/>
    </location>
</feature>
<evidence type="ECO:0000313" key="3">
    <source>
        <dbReference type="EMBL" id="GAA4678977.1"/>
    </source>
</evidence>
<dbReference type="RefSeq" id="WP_345376227.1">
    <property type="nucleotide sequence ID" value="NZ_BAABLM010000005.1"/>
</dbReference>